<proteinExistence type="inferred from homology"/>
<dbReference type="Gene3D" id="3.10.620.10">
    <property type="entry name" value="Protein N-terminal glutamine amidohydrolase, alpha beta roll"/>
    <property type="match status" value="1"/>
</dbReference>
<dbReference type="InterPro" id="IPR037132">
    <property type="entry name" value="N_Gln_amidohydro_ab_roll_sf"/>
</dbReference>
<dbReference type="GO" id="GO:0008418">
    <property type="term" value="F:protein-N-terminal asparagine amidohydrolase activity"/>
    <property type="evidence" value="ECO:0007669"/>
    <property type="project" value="UniProtKB-UniRule"/>
</dbReference>
<evidence type="ECO:0000256" key="6">
    <source>
        <dbReference type="ARBA" id="ARBA00022801"/>
    </source>
</evidence>
<comment type="function">
    <text evidence="1">Mediates the side-chain deamidation of N-terminal glutamine residues to glutamate, an important step in N-end rule pathway of protein degradation. Conversion of the resulting N-terminal glutamine to glutamate renders the protein susceptible to arginylation, polyubiquitination and degradation as specified by the N-end rule. Does not act on substrates with internal or C-terminal glutamine and does not act on non-glutamine residues in any position. Does not deaminate acetylated N-terminal glutamine. With the exception of proline, all tested second-position residues on substrate peptides do not greatly influence the activity. In contrast, a proline at position 2, virtually abolishes deamidation of N-terminal glutamine.</text>
</comment>
<dbReference type="EC" id="3.5.1.122" evidence="4 8"/>
<dbReference type="Pfam" id="PF09764">
    <property type="entry name" value="Nt_Gln_amidase"/>
    <property type="match status" value="1"/>
</dbReference>
<gene>
    <name evidence="10" type="ORF">PECUL_23A000663</name>
</gene>
<dbReference type="PANTHER" id="PTHR13035:SF0">
    <property type="entry name" value="PROTEIN N-TERMINAL GLUTAMINE AMIDOHYDROLASE"/>
    <property type="match status" value="1"/>
</dbReference>
<evidence type="ECO:0000256" key="5">
    <source>
        <dbReference type="ARBA" id="ARBA00021247"/>
    </source>
</evidence>
<dbReference type="AlphaFoldDB" id="A0AAD1S1L9"/>
<feature type="domain" description="Protein N-terminal glutamine amidohydrolase alpha beta roll" evidence="9">
    <location>
        <begin position="19"/>
        <end position="195"/>
    </location>
</feature>
<evidence type="ECO:0000256" key="8">
    <source>
        <dbReference type="RuleBase" id="RU367082"/>
    </source>
</evidence>
<keyword evidence="6 8" id="KW-0378">Hydrolase</keyword>
<comment type="subunit">
    <text evidence="3 8">Monomer.</text>
</comment>
<reference evidence="10" key="1">
    <citation type="submission" date="2022-03" db="EMBL/GenBank/DDBJ databases">
        <authorList>
            <person name="Alioto T."/>
            <person name="Alioto T."/>
            <person name="Gomez Garrido J."/>
        </authorList>
    </citation>
    <scope>NUCLEOTIDE SEQUENCE</scope>
</reference>
<dbReference type="Proteomes" id="UP001295444">
    <property type="component" value="Chromosome 04"/>
</dbReference>
<accession>A0AAD1S1L9</accession>
<dbReference type="EMBL" id="OW240915">
    <property type="protein sequence ID" value="CAH2285855.1"/>
    <property type="molecule type" value="Genomic_DNA"/>
</dbReference>
<dbReference type="InterPro" id="IPR039733">
    <property type="entry name" value="NTAQ1"/>
</dbReference>
<dbReference type="GO" id="GO:0070773">
    <property type="term" value="F:protein-N-terminal glutamine amidohydrolase activity"/>
    <property type="evidence" value="ECO:0007669"/>
    <property type="project" value="UniProtKB-UniRule"/>
</dbReference>
<sequence length="198" mass="22925">MEHGASSSSLLPGRRDCIYTSCYCEENVWKLCEYIRDQHPHVLEEFSAVFISNLNKTIPIWEQKNGAVDEPVVWDYHVVLLHASRGQTCIYDLDSVLPFPCSCSMYIDKALRTDLEWNPQYQRRLRVIRADEFLRTFASDRSHMKNARGSWTKPPPNYPCIKTAEASMNLDDFISMNHEVGWGTVYTMTDFSKAFGRV</sequence>
<evidence type="ECO:0000259" key="9">
    <source>
        <dbReference type="Pfam" id="PF09764"/>
    </source>
</evidence>
<evidence type="ECO:0000256" key="7">
    <source>
        <dbReference type="ARBA" id="ARBA00048768"/>
    </source>
</evidence>
<evidence type="ECO:0000256" key="4">
    <source>
        <dbReference type="ARBA" id="ARBA00012718"/>
    </source>
</evidence>
<dbReference type="GO" id="GO:0005634">
    <property type="term" value="C:nucleus"/>
    <property type="evidence" value="ECO:0007669"/>
    <property type="project" value="TreeGrafter"/>
</dbReference>
<evidence type="ECO:0000256" key="1">
    <source>
        <dbReference type="ARBA" id="ARBA00002022"/>
    </source>
</evidence>
<keyword evidence="11" id="KW-1185">Reference proteome</keyword>
<evidence type="ECO:0000313" key="11">
    <source>
        <dbReference type="Proteomes" id="UP001295444"/>
    </source>
</evidence>
<organism evidence="10 11">
    <name type="scientific">Pelobates cultripes</name>
    <name type="common">Western spadefoot toad</name>
    <dbReference type="NCBI Taxonomy" id="61616"/>
    <lineage>
        <taxon>Eukaryota</taxon>
        <taxon>Metazoa</taxon>
        <taxon>Chordata</taxon>
        <taxon>Craniata</taxon>
        <taxon>Vertebrata</taxon>
        <taxon>Euteleostomi</taxon>
        <taxon>Amphibia</taxon>
        <taxon>Batrachia</taxon>
        <taxon>Anura</taxon>
        <taxon>Pelobatoidea</taxon>
        <taxon>Pelobatidae</taxon>
        <taxon>Pelobates</taxon>
    </lineage>
</organism>
<evidence type="ECO:0000256" key="3">
    <source>
        <dbReference type="ARBA" id="ARBA00011245"/>
    </source>
</evidence>
<evidence type="ECO:0000313" key="10">
    <source>
        <dbReference type="EMBL" id="CAH2285855.1"/>
    </source>
</evidence>
<dbReference type="GO" id="GO:0005829">
    <property type="term" value="C:cytosol"/>
    <property type="evidence" value="ECO:0007669"/>
    <property type="project" value="TreeGrafter"/>
</dbReference>
<comment type="catalytic activity">
    <reaction evidence="7 8">
        <text>N-terminal L-glutaminyl-[protein] + H2O = N-terminal L-glutamyl-[protein] + NH4(+)</text>
        <dbReference type="Rhea" id="RHEA:50680"/>
        <dbReference type="Rhea" id="RHEA-COMP:12668"/>
        <dbReference type="Rhea" id="RHEA-COMP:12777"/>
        <dbReference type="ChEBI" id="CHEBI:15377"/>
        <dbReference type="ChEBI" id="CHEBI:28938"/>
        <dbReference type="ChEBI" id="CHEBI:64721"/>
        <dbReference type="ChEBI" id="CHEBI:64722"/>
        <dbReference type="EC" id="3.5.1.122"/>
    </reaction>
</comment>
<name>A0AAD1S1L9_PELCU</name>
<dbReference type="InterPro" id="IPR023128">
    <property type="entry name" value="Prot_N_Gln_amidohydro_ab_roll"/>
</dbReference>
<comment type="similarity">
    <text evidence="2 8">Belongs to the NTAQ1 family.</text>
</comment>
<protein>
    <recommendedName>
        <fullName evidence="5 8">Protein N-terminal glutamine amidohydrolase</fullName>
        <ecNumber evidence="4 8">3.5.1.122</ecNumber>
    </recommendedName>
    <alternativeName>
        <fullName evidence="8">Protein NH2-terminal glutamine deamidase</fullName>
    </alternativeName>
</protein>
<dbReference type="FunFam" id="3.10.620.10:FF:000001">
    <property type="entry name" value="Blast:Protein N-terminal glutamine amidohydrolase"/>
    <property type="match status" value="1"/>
</dbReference>
<evidence type="ECO:0000256" key="2">
    <source>
        <dbReference type="ARBA" id="ARBA00008985"/>
    </source>
</evidence>
<dbReference type="PANTHER" id="PTHR13035">
    <property type="entry name" value="PROTEIN N-TERMINAL GLUTAMINE AMIDOHYDROLASE"/>
    <property type="match status" value="1"/>
</dbReference>